<evidence type="ECO:0000313" key="3">
    <source>
        <dbReference type="Proteomes" id="UP001161389"/>
    </source>
</evidence>
<dbReference type="Pfam" id="PF18648">
    <property type="entry name" value="ADPRTs_Tse2"/>
    <property type="match status" value="1"/>
</dbReference>
<comment type="caution">
    <text evidence="2">The sequence shown here is derived from an EMBL/GenBank/DDBJ whole genome shotgun (WGS) entry which is preliminary data.</text>
</comment>
<reference evidence="2" key="1">
    <citation type="journal article" date="2014" name="Int. J. Syst. Evol. Microbiol.">
        <title>Complete genome sequence of Corynebacterium casei LMG S-19264T (=DSM 44701T), isolated from a smear-ripened cheese.</title>
        <authorList>
            <consortium name="US DOE Joint Genome Institute (JGI-PGF)"/>
            <person name="Walter F."/>
            <person name="Albersmeier A."/>
            <person name="Kalinowski J."/>
            <person name="Ruckert C."/>
        </authorList>
    </citation>
    <scope>NUCLEOTIDE SEQUENCE</scope>
    <source>
        <strain evidence="2">NBRC 110071</strain>
    </source>
</reference>
<evidence type="ECO:0000313" key="2">
    <source>
        <dbReference type="EMBL" id="GLQ32854.1"/>
    </source>
</evidence>
<name>A0AA37SF26_9GAMM</name>
<evidence type="ECO:0000259" key="1">
    <source>
        <dbReference type="Pfam" id="PF18648"/>
    </source>
</evidence>
<protein>
    <recommendedName>
        <fullName evidence="1">Tse2 ADP-ribosyltransferase toxin domain-containing protein</fullName>
    </recommendedName>
</protein>
<keyword evidence="3" id="KW-1185">Reference proteome</keyword>
<dbReference type="AlphaFoldDB" id="A0AA37SF26"/>
<dbReference type="InterPro" id="IPR041018">
    <property type="entry name" value="ADPRTs_Tse2"/>
</dbReference>
<proteinExistence type="predicted"/>
<dbReference type="Proteomes" id="UP001161389">
    <property type="component" value="Unassembled WGS sequence"/>
</dbReference>
<feature type="domain" description="Tse2 ADP-ribosyltransferase toxin" evidence="1">
    <location>
        <begin position="14"/>
        <end position="129"/>
    </location>
</feature>
<organism evidence="2 3">
    <name type="scientific">Litoribrevibacter albus</name>
    <dbReference type="NCBI Taxonomy" id="1473156"/>
    <lineage>
        <taxon>Bacteria</taxon>
        <taxon>Pseudomonadati</taxon>
        <taxon>Pseudomonadota</taxon>
        <taxon>Gammaproteobacteria</taxon>
        <taxon>Oceanospirillales</taxon>
        <taxon>Oceanospirillaceae</taxon>
        <taxon>Litoribrevibacter</taxon>
    </lineage>
</organism>
<reference evidence="2" key="2">
    <citation type="submission" date="2023-01" db="EMBL/GenBank/DDBJ databases">
        <title>Draft genome sequence of Litoribrevibacter albus strain NBRC 110071.</title>
        <authorList>
            <person name="Sun Q."/>
            <person name="Mori K."/>
        </authorList>
    </citation>
    <scope>NUCLEOTIDE SEQUENCE</scope>
    <source>
        <strain evidence="2">NBRC 110071</strain>
    </source>
</reference>
<gene>
    <name evidence="2" type="ORF">GCM10007876_33330</name>
</gene>
<accession>A0AA37SF26</accession>
<sequence length="138" mass="15980">MHTPIEFYIKIPVDLFRGGTPTKPKFDYLRTLPPRSEDQVYDVKINAETKMIDSSSGGLSLFNAPNFSFGSDWWVLPKDTPLPHGFTISKDLTNGKFKGHYTIRSLTDIHVDTWKKKLKAWAEEYAVNLNEYRRAREK</sequence>
<dbReference type="RefSeq" id="WP_284383012.1">
    <property type="nucleotide sequence ID" value="NZ_BSNM01000016.1"/>
</dbReference>
<dbReference type="EMBL" id="BSNM01000016">
    <property type="protein sequence ID" value="GLQ32854.1"/>
    <property type="molecule type" value="Genomic_DNA"/>
</dbReference>